<evidence type="ECO:0000313" key="1">
    <source>
        <dbReference type="EMBL" id="AES74692.1"/>
    </source>
</evidence>
<dbReference type="HOGENOM" id="CLU_2530917_0_0_1"/>
<accession>G7KKG3</accession>
<proteinExistence type="predicted"/>
<organism evidence="1 3">
    <name type="scientific">Medicago truncatula</name>
    <name type="common">Barrel medic</name>
    <name type="synonym">Medicago tribuloides</name>
    <dbReference type="NCBI Taxonomy" id="3880"/>
    <lineage>
        <taxon>Eukaryota</taxon>
        <taxon>Viridiplantae</taxon>
        <taxon>Streptophyta</taxon>
        <taxon>Embryophyta</taxon>
        <taxon>Tracheophyta</taxon>
        <taxon>Spermatophyta</taxon>
        <taxon>Magnoliopsida</taxon>
        <taxon>eudicotyledons</taxon>
        <taxon>Gunneridae</taxon>
        <taxon>Pentapetalae</taxon>
        <taxon>rosids</taxon>
        <taxon>fabids</taxon>
        <taxon>Fabales</taxon>
        <taxon>Fabaceae</taxon>
        <taxon>Papilionoideae</taxon>
        <taxon>50 kb inversion clade</taxon>
        <taxon>NPAAA clade</taxon>
        <taxon>Hologalegina</taxon>
        <taxon>IRL clade</taxon>
        <taxon>Trifolieae</taxon>
        <taxon>Medicago</taxon>
    </lineage>
</organism>
<protein>
    <submittedName>
        <fullName evidence="1">NADH-plastoquinone oxidoreductase subunit 7</fullName>
    </submittedName>
</protein>
<evidence type="ECO:0000313" key="2">
    <source>
        <dbReference type="EnsemblPlants" id="AES74692"/>
    </source>
</evidence>
<reference evidence="1 3" key="2">
    <citation type="journal article" date="2014" name="BMC Genomics">
        <title>An improved genome release (version Mt4.0) for the model legume Medicago truncatula.</title>
        <authorList>
            <person name="Tang H."/>
            <person name="Krishnakumar V."/>
            <person name="Bidwell S."/>
            <person name="Rosen B."/>
            <person name="Chan A."/>
            <person name="Zhou S."/>
            <person name="Gentzbittel L."/>
            <person name="Childs K.L."/>
            <person name="Yandell M."/>
            <person name="Gundlach H."/>
            <person name="Mayer K.F."/>
            <person name="Schwartz D.C."/>
            <person name="Town C.D."/>
        </authorList>
    </citation>
    <scope>GENOME REANNOTATION</scope>
    <source>
        <strain evidence="2 3">cv. Jemalong A17</strain>
    </source>
</reference>
<sequence length="84" mass="10122">MTDDVAVTKFHKAVVTNQKKLSQTRTIATVKHDTDLVCDKYENDMHNYFRIRVVADLLYSWIDKCFDFYNYYLTRVMEYQKLIV</sequence>
<dbReference type="AlphaFoldDB" id="G7KKG3"/>
<gene>
    <name evidence="1" type="ordered locus">MTR_6g011030</name>
</gene>
<dbReference type="Proteomes" id="UP000002051">
    <property type="component" value="Chromosome 6"/>
</dbReference>
<dbReference type="STRING" id="3880.G7KKG3"/>
<keyword evidence="3" id="KW-1185">Reference proteome</keyword>
<dbReference type="EMBL" id="CM001222">
    <property type="protein sequence ID" value="AES74692.1"/>
    <property type="molecule type" value="Genomic_DNA"/>
</dbReference>
<dbReference type="EnsemblPlants" id="AES74692">
    <property type="protein sequence ID" value="AES74692"/>
    <property type="gene ID" value="MTR_6g011030"/>
</dbReference>
<name>G7KKG3_MEDTR</name>
<dbReference type="PaxDb" id="3880-AES74692"/>
<reference evidence="2" key="3">
    <citation type="submission" date="2015-04" db="UniProtKB">
        <authorList>
            <consortium name="EnsemblPlants"/>
        </authorList>
    </citation>
    <scope>IDENTIFICATION</scope>
    <source>
        <strain evidence="2">cv. Jemalong A17</strain>
    </source>
</reference>
<dbReference type="eggNOG" id="KOG2870">
    <property type="taxonomic scope" value="Eukaryota"/>
</dbReference>
<reference evidence="1 3" key="1">
    <citation type="journal article" date="2011" name="Nature">
        <title>The Medicago genome provides insight into the evolution of rhizobial symbioses.</title>
        <authorList>
            <person name="Young N.D."/>
            <person name="Debelle F."/>
            <person name="Oldroyd G.E."/>
            <person name="Geurts R."/>
            <person name="Cannon S.B."/>
            <person name="Udvardi M.K."/>
            <person name="Benedito V.A."/>
            <person name="Mayer K.F."/>
            <person name="Gouzy J."/>
            <person name="Schoof H."/>
            <person name="Van de Peer Y."/>
            <person name="Proost S."/>
            <person name="Cook D.R."/>
            <person name="Meyers B.C."/>
            <person name="Spannagl M."/>
            <person name="Cheung F."/>
            <person name="De Mita S."/>
            <person name="Krishnakumar V."/>
            <person name="Gundlach H."/>
            <person name="Zhou S."/>
            <person name="Mudge J."/>
            <person name="Bharti A.K."/>
            <person name="Murray J.D."/>
            <person name="Naoumkina M.A."/>
            <person name="Rosen B."/>
            <person name="Silverstein K.A."/>
            <person name="Tang H."/>
            <person name="Rombauts S."/>
            <person name="Zhao P.X."/>
            <person name="Zhou P."/>
            <person name="Barbe V."/>
            <person name="Bardou P."/>
            <person name="Bechner M."/>
            <person name="Bellec A."/>
            <person name="Berger A."/>
            <person name="Berges H."/>
            <person name="Bidwell S."/>
            <person name="Bisseling T."/>
            <person name="Choisne N."/>
            <person name="Couloux A."/>
            <person name="Denny R."/>
            <person name="Deshpande S."/>
            <person name="Dai X."/>
            <person name="Doyle J.J."/>
            <person name="Dudez A.M."/>
            <person name="Farmer A.D."/>
            <person name="Fouteau S."/>
            <person name="Franken C."/>
            <person name="Gibelin C."/>
            <person name="Gish J."/>
            <person name="Goldstein S."/>
            <person name="Gonzalez A.J."/>
            <person name="Green P.J."/>
            <person name="Hallab A."/>
            <person name="Hartog M."/>
            <person name="Hua A."/>
            <person name="Humphray S.J."/>
            <person name="Jeong D.H."/>
            <person name="Jing Y."/>
            <person name="Jocker A."/>
            <person name="Kenton S.M."/>
            <person name="Kim D.J."/>
            <person name="Klee K."/>
            <person name="Lai H."/>
            <person name="Lang C."/>
            <person name="Lin S."/>
            <person name="Macmil S.L."/>
            <person name="Magdelenat G."/>
            <person name="Matthews L."/>
            <person name="McCorrison J."/>
            <person name="Monaghan E.L."/>
            <person name="Mun J.H."/>
            <person name="Najar F.Z."/>
            <person name="Nicholson C."/>
            <person name="Noirot C."/>
            <person name="O'Bleness M."/>
            <person name="Paule C.R."/>
            <person name="Poulain J."/>
            <person name="Prion F."/>
            <person name="Qin B."/>
            <person name="Qu C."/>
            <person name="Retzel E.F."/>
            <person name="Riddle C."/>
            <person name="Sallet E."/>
            <person name="Samain S."/>
            <person name="Samson N."/>
            <person name="Sanders I."/>
            <person name="Saurat O."/>
            <person name="Scarpelli C."/>
            <person name="Schiex T."/>
            <person name="Segurens B."/>
            <person name="Severin A.J."/>
            <person name="Sherrier D.J."/>
            <person name="Shi R."/>
            <person name="Sims S."/>
            <person name="Singer S.R."/>
            <person name="Sinharoy S."/>
            <person name="Sterck L."/>
            <person name="Viollet A."/>
            <person name="Wang B.B."/>
            <person name="Wang K."/>
            <person name="Wang M."/>
            <person name="Wang X."/>
            <person name="Warfsmann J."/>
            <person name="Weissenbach J."/>
            <person name="White D.D."/>
            <person name="White J.D."/>
            <person name="Wiley G.B."/>
            <person name="Wincker P."/>
            <person name="Xing Y."/>
            <person name="Yang L."/>
            <person name="Yao Z."/>
            <person name="Ying F."/>
            <person name="Zhai J."/>
            <person name="Zhou L."/>
            <person name="Zuber A."/>
            <person name="Denarie J."/>
            <person name="Dixon R.A."/>
            <person name="May G.D."/>
            <person name="Schwartz D.C."/>
            <person name="Rogers J."/>
            <person name="Quetier F."/>
            <person name="Town C.D."/>
            <person name="Roe B.A."/>
        </authorList>
    </citation>
    <scope>NUCLEOTIDE SEQUENCE [LARGE SCALE GENOMIC DNA]</scope>
    <source>
        <strain evidence="1">A17</strain>
        <strain evidence="2 3">cv. Jemalong A17</strain>
    </source>
</reference>
<evidence type="ECO:0000313" key="3">
    <source>
        <dbReference type="Proteomes" id="UP000002051"/>
    </source>
</evidence>